<feature type="binding site" evidence="5 8">
    <location>
        <position position="276"/>
    </location>
    <ligand>
        <name>Ni(2+)</name>
        <dbReference type="ChEBI" id="CHEBI:49786"/>
        <label>2</label>
    </ligand>
</feature>
<proteinExistence type="inferred from homology"/>
<keyword evidence="2 5" id="KW-0533">Nickel</keyword>
<name>A0A410S3P0_CORCK</name>
<evidence type="ECO:0000256" key="8">
    <source>
        <dbReference type="PIRSR" id="PIRSR611612-51"/>
    </source>
</evidence>
<dbReference type="InterPro" id="IPR005848">
    <property type="entry name" value="Urease_asu"/>
</dbReference>
<feature type="binding site" evidence="5 10">
    <location>
        <position position="223"/>
    </location>
    <ligand>
        <name>substrate</name>
    </ligand>
</feature>
<dbReference type="InterPro" id="IPR011059">
    <property type="entry name" value="Metal-dep_hydrolase_composite"/>
</dbReference>
<comment type="subunit">
    <text evidence="5">Heterotrimer of UreA (gamma), UreB (beta) and UreC (alpha) subunits. Three heterotrimers associate to form the active enzyme.</text>
</comment>
<dbReference type="Gene3D" id="3.20.20.140">
    <property type="entry name" value="Metal-dependent hydrolases"/>
    <property type="match status" value="1"/>
</dbReference>
<dbReference type="SUPFAM" id="SSF51556">
    <property type="entry name" value="Metallo-dependent hydrolases"/>
    <property type="match status" value="1"/>
</dbReference>
<dbReference type="NCBIfam" id="NF009685">
    <property type="entry name" value="PRK13206.1"/>
    <property type="match status" value="1"/>
</dbReference>
<comment type="catalytic activity">
    <reaction evidence="5 11">
        <text>urea + 2 H2O + H(+) = hydrogencarbonate + 2 NH4(+)</text>
        <dbReference type="Rhea" id="RHEA:20557"/>
        <dbReference type="ChEBI" id="CHEBI:15377"/>
        <dbReference type="ChEBI" id="CHEBI:15378"/>
        <dbReference type="ChEBI" id="CHEBI:16199"/>
        <dbReference type="ChEBI" id="CHEBI:17544"/>
        <dbReference type="ChEBI" id="CHEBI:28938"/>
        <dbReference type="EC" id="3.5.1.5"/>
    </reaction>
</comment>
<protein>
    <recommendedName>
        <fullName evidence="5 6">Urease subunit alpha</fullName>
        <ecNumber evidence="5 6">3.5.1.5</ecNumber>
    </recommendedName>
    <alternativeName>
        <fullName evidence="5">Urea amidohydrolase subunit alpha</fullName>
    </alternativeName>
</protein>
<evidence type="ECO:0000256" key="1">
    <source>
        <dbReference type="ARBA" id="ARBA00004897"/>
    </source>
</evidence>
<feature type="modified residue" description="N6-carboxylysine" evidence="5 7">
    <location>
        <position position="221"/>
    </location>
</feature>
<dbReference type="PROSITE" id="PS00145">
    <property type="entry name" value="UREASE_2"/>
    <property type="match status" value="1"/>
</dbReference>
<organism evidence="14 15">
    <name type="scientific">Corallococcus coralloides</name>
    <name type="common">Myxococcus coralloides</name>
    <dbReference type="NCBI Taxonomy" id="184914"/>
    <lineage>
        <taxon>Bacteria</taxon>
        <taxon>Pseudomonadati</taxon>
        <taxon>Myxococcota</taxon>
        <taxon>Myxococcia</taxon>
        <taxon>Myxococcales</taxon>
        <taxon>Cystobacterineae</taxon>
        <taxon>Myxococcaceae</taxon>
        <taxon>Corallococcus</taxon>
    </lineage>
</organism>
<sequence length="571" mass="60891">MSRKLDRRHYADMFGPTTGDRVRLGDTGLWLQVERDATVYGDECKFGGGKVLREGMGQRAGVGDADALDCVITNALVVDWTGIFKADVGIKAGRISAIGKAGNPDVMAGVTPGMVVGVTTEVIAGEGLILTAGGLDTHIHFISPQQADEAIASGITTWVGGGTGPATGTNATTCTPGAWNLARMLEATDTLPLNIGLTGKGNTSLPEGLLDQVRAGAIGLKLHEDWGTTPAAIDTCLTLADAEDVQVTIHTDTLNESGYVDDSLAAFKGRTLHTYHSEGAGGGHAPDIIRVCGAPNVLPSSTNPTRPYTVNTLDEHLDMLMVCHHLDREIPEDVAFAESRIRGETIAAEDILHDLGAISMMASDSQAMGRVGEVITRTWQTAHKMREQRGRLPGEQGDNDNLRIRRYVAKYTINPAIAHGLSHEVGSVEVGKLADLVLWRPAFFGAKPELVLKGGFIAWGQMGDANASIPTPQPYLMRPMFGARGRARGSTSITFVSGRALREGTVQGLGLTKRLSAVVGCRALGKKDMRLNDALPVITVDPETYEVRADGELLRCEPATWLPLAQRYSLF</sequence>
<dbReference type="UniPathway" id="UPA00258">
    <property type="reaction ID" value="UER00370"/>
</dbReference>
<evidence type="ECO:0000313" key="15">
    <source>
        <dbReference type="Proteomes" id="UP000288758"/>
    </source>
</evidence>
<comment type="similarity">
    <text evidence="5 12">Belongs to the metallo-dependent hydrolases superfamily. Urease alpha subunit family.</text>
</comment>
<dbReference type="GO" id="GO:0043419">
    <property type="term" value="P:urea catabolic process"/>
    <property type="evidence" value="ECO:0007669"/>
    <property type="project" value="UniProtKB-UniRule"/>
</dbReference>
<evidence type="ECO:0000313" key="14">
    <source>
        <dbReference type="EMBL" id="QAT88825.1"/>
    </source>
</evidence>
<keyword evidence="3 5" id="KW-0479">Metal-binding</keyword>
<gene>
    <name evidence="5 14" type="primary">ureC</name>
    <name evidence="14" type="ORF">EJ065_7300</name>
</gene>
<feature type="domain" description="Urease" evidence="13">
    <location>
        <begin position="133"/>
        <end position="571"/>
    </location>
</feature>
<dbReference type="PANTHER" id="PTHR43440">
    <property type="entry name" value="UREASE"/>
    <property type="match status" value="1"/>
</dbReference>
<evidence type="ECO:0000256" key="12">
    <source>
        <dbReference type="RuleBase" id="RU004158"/>
    </source>
</evidence>
<comment type="PTM">
    <text evidence="7">Carbamylation allows a single lysine to coordinate two nickel ions.</text>
</comment>
<evidence type="ECO:0000256" key="2">
    <source>
        <dbReference type="ARBA" id="ARBA00022596"/>
    </source>
</evidence>
<feature type="binding site" evidence="5 8">
    <location>
        <position position="364"/>
    </location>
    <ligand>
        <name>Ni(2+)</name>
        <dbReference type="ChEBI" id="CHEBI:49786"/>
        <label>1</label>
    </ligand>
</feature>
<evidence type="ECO:0000256" key="9">
    <source>
        <dbReference type="PIRSR" id="PIRSR611612-52"/>
    </source>
</evidence>
<dbReference type="GO" id="GO:0005737">
    <property type="term" value="C:cytoplasm"/>
    <property type="evidence" value="ECO:0007669"/>
    <property type="project" value="UniProtKB-SubCell"/>
</dbReference>
<comment type="subcellular location">
    <subcellularLocation>
        <location evidence="5 10">Cytoplasm</location>
    </subcellularLocation>
</comment>
<comment type="PTM">
    <text evidence="5">Carboxylation allows a single lysine to coordinate two nickel ions.</text>
</comment>
<comment type="cofactor">
    <cofactor evidence="5 8 11">
        <name>Ni cation</name>
        <dbReference type="ChEBI" id="CHEBI:25516"/>
    </cofactor>
    <text evidence="5 8 11">Binds 2 nickel ions per subunit.</text>
</comment>
<dbReference type="Gene3D" id="2.30.40.10">
    <property type="entry name" value="Urease, subunit C, domain 1"/>
    <property type="match status" value="1"/>
</dbReference>
<dbReference type="Pfam" id="PF00449">
    <property type="entry name" value="Urease_alpha"/>
    <property type="match status" value="1"/>
</dbReference>
<feature type="binding site" description="via carbamate group" evidence="5 8">
    <location>
        <position position="221"/>
    </location>
    <ligand>
        <name>Ni(2+)</name>
        <dbReference type="ChEBI" id="CHEBI:49786"/>
        <label>1</label>
    </ligand>
</feature>
<accession>A0A410S3P0</accession>
<evidence type="ECO:0000256" key="6">
    <source>
        <dbReference type="NCBIfam" id="TIGR01792"/>
    </source>
</evidence>
<dbReference type="NCBIfam" id="TIGR01792">
    <property type="entry name" value="urease_alph"/>
    <property type="match status" value="1"/>
</dbReference>
<evidence type="ECO:0000256" key="5">
    <source>
        <dbReference type="HAMAP-Rule" id="MF_01953"/>
    </source>
</evidence>
<feature type="binding site" description="via carbamate group" evidence="5 8">
    <location>
        <position position="221"/>
    </location>
    <ligand>
        <name>Ni(2+)</name>
        <dbReference type="ChEBI" id="CHEBI:49786"/>
        <label>2</label>
    </ligand>
</feature>
<dbReference type="PROSITE" id="PS51368">
    <property type="entry name" value="UREASE_3"/>
    <property type="match status" value="1"/>
</dbReference>
<feature type="active site" description="Proton donor" evidence="5 9">
    <location>
        <position position="324"/>
    </location>
</feature>
<dbReference type="InterPro" id="IPR029754">
    <property type="entry name" value="Urease_Ni-bd"/>
</dbReference>
<keyword evidence="5 10" id="KW-0963">Cytoplasm</keyword>
<dbReference type="InterPro" id="IPR050112">
    <property type="entry name" value="Urease_alpha_subunit"/>
</dbReference>
<dbReference type="PANTHER" id="PTHR43440:SF1">
    <property type="entry name" value="UREASE"/>
    <property type="match status" value="1"/>
</dbReference>
<dbReference type="Proteomes" id="UP000288758">
    <property type="component" value="Chromosome"/>
</dbReference>
<dbReference type="PRINTS" id="PR01752">
    <property type="entry name" value="UREASE"/>
</dbReference>
<dbReference type="InterPro" id="IPR006680">
    <property type="entry name" value="Amidohydro-rel"/>
</dbReference>
<feature type="binding site" evidence="5 8">
    <location>
        <position position="140"/>
    </location>
    <ligand>
        <name>Ni(2+)</name>
        <dbReference type="ChEBI" id="CHEBI:49786"/>
        <label>1</label>
    </ligand>
</feature>
<dbReference type="InterPro" id="IPR017950">
    <property type="entry name" value="Urease_AS"/>
</dbReference>
<keyword evidence="4 5" id="KW-0378">Hydrolase</keyword>
<dbReference type="CDD" id="cd00375">
    <property type="entry name" value="Urease_alpha"/>
    <property type="match status" value="1"/>
</dbReference>
<dbReference type="NCBIfam" id="NF009686">
    <property type="entry name" value="PRK13207.1"/>
    <property type="match status" value="1"/>
</dbReference>
<dbReference type="HAMAP" id="MF_01953">
    <property type="entry name" value="Urease_alpha"/>
    <property type="match status" value="1"/>
</dbReference>
<evidence type="ECO:0000256" key="11">
    <source>
        <dbReference type="RuleBase" id="RU000510"/>
    </source>
</evidence>
<dbReference type="EMBL" id="CP034669">
    <property type="protein sequence ID" value="QAT88825.1"/>
    <property type="molecule type" value="Genomic_DNA"/>
</dbReference>
<dbReference type="InterPro" id="IPR032466">
    <property type="entry name" value="Metal_Hydrolase"/>
</dbReference>
<reference evidence="14 15" key="1">
    <citation type="submission" date="2018-12" db="EMBL/GenBank/DDBJ databases">
        <title>Complete Genome Sequence of the Corallopyronin A producing Myxobacterium Corallococcus coralloides B035.</title>
        <authorList>
            <person name="Bouhired S.M."/>
            <person name="Rupp O."/>
            <person name="Blom J."/>
            <person name="Schaeberle T.F."/>
            <person name="Kehraus S."/>
            <person name="Schiefer A."/>
            <person name="Pfarr K."/>
            <person name="Goesmann A."/>
            <person name="Hoerauf A."/>
            <person name="Koenig G.M."/>
        </authorList>
    </citation>
    <scope>NUCLEOTIDE SEQUENCE [LARGE SCALE GENOMIC DNA]</scope>
    <source>
        <strain evidence="14 15">B035</strain>
    </source>
</reference>
<evidence type="ECO:0000256" key="7">
    <source>
        <dbReference type="PIRSR" id="PIRSR611612-50"/>
    </source>
</evidence>
<dbReference type="Pfam" id="PF01979">
    <property type="entry name" value="Amidohydro_1"/>
    <property type="match status" value="1"/>
</dbReference>
<comment type="pathway">
    <text evidence="1 5">Nitrogen metabolism; urea degradation; CO(2) and NH(3) from urea (urease route): step 1/1.</text>
</comment>
<feature type="binding site" evidence="5 8">
    <location>
        <position position="138"/>
    </location>
    <ligand>
        <name>Ni(2+)</name>
        <dbReference type="ChEBI" id="CHEBI:49786"/>
        <label>1</label>
    </ligand>
</feature>
<dbReference type="AlphaFoldDB" id="A0A410S3P0"/>
<evidence type="ECO:0000256" key="3">
    <source>
        <dbReference type="ARBA" id="ARBA00022723"/>
    </source>
</evidence>
<evidence type="ECO:0000259" key="13">
    <source>
        <dbReference type="PROSITE" id="PS51368"/>
    </source>
</evidence>
<dbReference type="EC" id="3.5.1.5" evidence="5 6"/>
<dbReference type="PROSITE" id="PS01120">
    <property type="entry name" value="UREASE_1"/>
    <property type="match status" value="1"/>
</dbReference>
<feature type="binding site" evidence="5 8">
    <location>
        <position position="250"/>
    </location>
    <ligand>
        <name>Ni(2+)</name>
        <dbReference type="ChEBI" id="CHEBI:49786"/>
        <label>2</label>
    </ligand>
</feature>
<dbReference type="InterPro" id="IPR017951">
    <property type="entry name" value="Urease_asu_c"/>
</dbReference>
<dbReference type="InterPro" id="IPR011612">
    <property type="entry name" value="Urease_alpha_N_dom"/>
</dbReference>
<dbReference type="GO" id="GO:0009039">
    <property type="term" value="F:urease activity"/>
    <property type="evidence" value="ECO:0007669"/>
    <property type="project" value="UniProtKB-UniRule"/>
</dbReference>
<evidence type="ECO:0000256" key="4">
    <source>
        <dbReference type="ARBA" id="ARBA00022801"/>
    </source>
</evidence>
<dbReference type="RefSeq" id="WP_128799905.1">
    <property type="nucleotide sequence ID" value="NZ_CP034669.1"/>
</dbReference>
<dbReference type="SUPFAM" id="SSF51338">
    <property type="entry name" value="Composite domain of metallo-dependent hydrolases"/>
    <property type="match status" value="2"/>
</dbReference>
<evidence type="ECO:0000256" key="10">
    <source>
        <dbReference type="PROSITE-ProRule" id="PRU00700"/>
    </source>
</evidence>
<dbReference type="GO" id="GO:0016151">
    <property type="term" value="F:nickel cation binding"/>
    <property type="evidence" value="ECO:0007669"/>
    <property type="project" value="UniProtKB-UniRule"/>
</dbReference>